<evidence type="ECO:0000313" key="2">
    <source>
        <dbReference type="Proteomes" id="UP001190700"/>
    </source>
</evidence>
<organism evidence="1 2">
    <name type="scientific">Cymbomonas tetramitiformis</name>
    <dbReference type="NCBI Taxonomy" id="36881"/>
    <lineage>
        <taxon>Eukaryota</taxon>
        <taxon>Viridiplantae</taxon>
        <taxon>Chlorophyta</taxon>
        <taxon>Pyramimonadophyceae</taxon>
        <taxon>Pyramimonadales</taxon>
        <taxon>Pyramimonadaceae</taxon>
        <taxon>Cymbomonas</taxon>
    </lineage>
</organism>
<gene>
    <name evidence="1" type="ORF">CYMTET_31398</name>
</gene>
<accession>A0AAE0FH72</accession>
<reference evidence="1 2" key="1">
    <citation type="journal article" date="2015" name="Genome Biol. Evol.">
        <title>Comparative Genomics of a Bacterivorous Green Alga Reveals Evolutionary Causalities and Consequences of Phago-Mixotrophic Mode of Nutrition.</title>
        <authorList>
            <person name="Burns J.A."/>
            <person name="Paasch A."/>
            <person name="Narechania A."/>
            <person name="Kim E."/>
        </authorList>
    </citation>
    <scope>NUCLEOTIDE SEQUENCE [LARGE SCALE GENOMIC DNA]</scope>
    <source>
        <strain evidence="1 2">PLY_AMNH</strain>
    </source>
</reference>
<name>A0AAE0FH72_9CHLO</name>
<proteinExistence type="predicted"/>
<comment type="caution">
    <text evidence="1">The sequence shown here is derived from an EMBL/GenBank/DDBJ whole genome shotgun (WGS) entry which is preliminary data.</text>
</comment>
<evidence type="ECO:0000313" key="1">
    <source>
        <dbReference type="EMBL" id="KAK3259613.1"/>
    </source>
</evidence>
<dbReference type="AlphaFoldDB" id="A0AAE0FH72"/>
<protein>
    <submittedName>
        <fullName evidence="1">Uncharacterized protein</fullName>
    </submittedName>
</protein>
<dbReference type="EMBL" id="LGRX02018613">
    <property type="protein sequence ID" value="KAK3259613.1"/>
    <property type="molecule type" value="Genomic_DNA"/>
</dbReference>
<sequence>MDSHALLRGCNWFHTDAGVRALPSALKLRLIKGGHAYLVLRRHKATCGDVDLIEKFADNARQVGLKLSMRDLHFPLVKSIEKDASLSAIYTRFMTGFNFIEIEAT</sequence>
<dbReference type="Proteomes" id="UP001190700">
    <property type="component" value="Unassembled WGS sequence"/>
</dbReference>
<keyword evidence="2" id="KW-1185">Reference proteome</keyword>